<dbReference type="RefSeq" id="WP_005184554.1">
    <property type="nucleotide sequence ID" value="NZ_CP045804.1"/>
</dbReference>
<dbReference type="InterPro" id="IPR050807">
    <property type="entry name" value="TransReg_Diox_bact_type"/>
</dbReference>
<dbReference type="PANTHER" id="PTHR46797">
    <property type="entry name" value="HTH-TYPE TRANSCRIPTIONAL REGULATOR"/>
    <property type="match status" value="1"/>
</dbReference>
<dbReference type="SMART" id="SM00530">
    <property type="entry name" value="HTH_XRE"/>
    <property type="match status" value="1"/>
</dbReference>
<gene>
    <name evidence="2" type="ORF">GII30_19900</name>
</gene>
<dbReference type="InterPro" id="IPR011051">
    <property type="entry name" value="RmlC_Cupin_sf"/>
</dbReference>
<dbReference type="EMBL" id="CP045810">
    <property type="protein sequence ID" value="QHN41125.1"/>
    <property type="molecule type" value="Genomic_DNA"/>
</dbReference>
<dbReference type="CDD" id="cd00093">
    <property type="entry name" value="HTH_XRE"/>
    <property type="match status" value="1"/>
</dbReference>
<dbReference type="PANTHER" id="PTHR46797:SF1">
    <property type="entry name" value="METHYLPHOSPHONATE SYNTHASE"/>
    <property type="match status" value="1"/>
</dbReference>
<evidence type="ECO:0000256" key="1">
    <source>
        <dbReference type="ARBA" id="ARBA00023125"/>
    </source>
</evidence>
<dbReference type="PROSITE" id="PS50943">
    <property type="entry name" value="HTH_CROC1"/>
    <property type="match status" value="1"/>
</dbReference>
<proteinExistence type="predicted"/>
<dbReference type="InterPro" id="IPR010982">
    <property type="entry name" value="Lambda_DNA-bd_dom_sf"/>
</dbReference>
<dbReference type="InterPro" id="IPR014710">
    <property type="entry name" value="RmlC-like_jellyroll"/>
</dbReference>
<sequence length="194" mass="21329">MVRGQRMPESDADQLRAIGGKIRTSRRAMLSVEAFAEKSGVSVGQISRIENGTGNPSVESLLRMVTALGYDLDDVIEPETADQTVVVRAHERRPFSSATTPYNIELILPTMNSEMSVTYCEEQPGEVRDADRSIDGDLLYYVIDGTMEIEKDGQVHVLGPGDALLVGFPHRNRVIGDTVVKTVQMFRTGGLMNE</sequence>
<dbReference type="Gene3D" id="1.10.260.40">
    <property type="entry name" value="lambda repressor-like DNA-binding domains"/>
    <property type="match status" value="1"/>
</dbReference>
<keyword evidence="1" id="KW-0238">DNA-binding</keyword>
<evidence type="ECO:0000313" key="2">
    <source>
        <dbReference type="EMBL" id="QHN41125.1"/>
    </source>
</evidence>
<dbReference type="GO" id="GO:0003700">
    <property type="term" value="F:DNA-binding transcription factor activity"/>
    <property type="evidence" value="ECO:0007669"/>
    <property type="project" value="TreeGrafter"/>
</dbReference>
<dbReference type="Gene3D" id="2.60.120.10">
    <property type="entry name" value="Jelly Rolls"/>
    <property type="match status" value="1"/>
</dbReference>
<dbReference type="SUPFAM" id="SSF51182">
    <property type="entry name" value="RmlC-like cupins"/>
    <property type="match status" value="1"/>
</dbReference>
<reference evidence="2" key="1">
    <citation type="journal article" date="2021" name="Nat. Microbiol.">
        <title>Cocultivation of an ultrasmall environmental parasitic bacterium with lytic ability against bacteria associated with wastewater foams.</title>
        <authorList>
            <person name="Batinovic S."/>
            <person name="Rose J.J.A."/>
            <person name="Ratcliffe J."/>
            <person name="Seviour R.J."/>
            <person name="Petrovski S."/>
        </authorList>
    </citation>
    <scope>NUCLEOTIDE SEQUENCE</scope>
    <source>
        <strain evidence="2">CON44</strain>
    </source>
</reference>
<accession>A0A857LXS9</accession>
<dbReference type="GO" id="GO:0005829">
    <property type="term" value="C:cytosol"/>
    <property type="evidence" value="ECO:0007669"/>
    <property type="project" value="TreeGrafter"/>
</dbReference>
<dbReference type="Pfam" id="PF01381">
    <property type="entry name" value="HTH_3"/>
    <property type="match status" value="1"/>
</dbReference>
<dbReference type="GO" id="GO:0003677">
    <property type="term" value="F:DNA binding"/>
    <property type="evidence" value="ECO:0007669"/>
    <property type="project" value="UniProtKB-KW"/>
</dbReference>
<dbReference type="SUPFAM" id="SSF47413">
    <property type="entry name" value="lambda repressor-like DNA-binding domains"/>
    <property type="match status" value="1"/>
</dbReference>
<name>A0A857LXS9_9ACTN</name>
<dbReference type="InterPro" id="IPR001387">
    <property type="entry name" value="Cro/C1-type_HTH"/>
</dbReference>
<protein>
    <submittedName>
        <fullName evidence="2">Helix-turn-helix domain-containing protein</fullName>
    </submittedName>
</protein>
<dbReference type="AlphaFoldDB" id="A0A857LXS9"/>
<organism evidence="2">
    <name type="scientific">Gordonia amarae</name>
    <dbReference type="NCBI Taxonomy" id="36821"/>
    <lineage>
        <taxon>Bacteria</taxon>
        <taxon>Bacillati</taxon>
        <taxon>Actinomycetota</taxon>
        <taxon>Actinomycetes</taxon>
        <taxon>Mycobacteriales</taxon>
        <taxon>Gordoniaceae</taxon>
        <taxon>Gordonia</taxon>
    </lineage>
</organism>